<accession>A0ABT1GAM5</accession>
<dbReference type="Pfam" id="PF13673">
    <property type="entry name" value="Acetyltransf_10"/>
    <property type="match status" value="1"/>
</dbReference>
<dbReference type="InterPro" id="IPR000182">
    <property type="entry name" value="GNAT_dom"/>
</dbReference>
<gene>
    <name evidence="4" type="ORF">J2T60_002349</name>
</gene>
<dbReference type="PROSITE" id="PS51186">
    <property type="entry name" value="GNAT"/>
    <property type="match status" value="1"/>
</dbReference>
<dbReference type="Gene3D" id="3.40.630.30">
    <property type="match status" value="1"/>
</dbReference>
<dbReference type="PANTHER" id="PTHR43800:SF1">
    <property type="entry name" value="PEPTIDYL-LYSINE N-ACETYLTRANSFERASE YJAB"/>
    <property type="match status" value="1"/>
</dbReference>
<dbReference type="SUPFAM" id="SSF55729">
    <property type="entry name" value="Acyl-CoA N-acyltransferases (Nat)"/>
    <property type="match status" value="1"/>
</dbReference>
<organism evidence="4 5">
    <name type="scientific">Natronospira proteinivora</name>
    <dbReference type="NCBI Taxonomy" id="1807133"/>
    <lineage>
        <taxon>Bacteria</taxon>
        <taxon>Pseudomonadati</taxon>
        <taxon>Pseudomonadota</taxon>
        <taxon>Gammaproteobacteria</taxon>
        <taxon>Natronospirales</taxon>
        <taxon>Natronospiraceae</taxon>
        <taxon>Natronospira</taxon>
    </lineage>
</organism>
<protein>
    <submittedName>
        <fullName evidence="4">Acetyltransferase</fullName>
        <ecNumber evidence="4">2.3.1.-</ecNumber>
    </submittedName>
</protein>
<dbReference type="Proteomes" id="UP001523550">
    <property type="component" value="Unassembled WGS sequence"/>
</dbReference>
<comment type="caution">
    <text evidence="4">The sequence shown here is derived from an EMBL/GenBank/DDBJ whole genome shotgun (WGS) entry which is preliminary data.</text>
</comment>
<dbReference type="GO" id="GO:0016746">
    <property type="term" value="F:acyltransferase activity"/>
    <property type="evidence" value="ECO:0007669"/>
    <property type="project" value="UniProtKB-KW"/>
</dbReference>
<evidence type="ECO:0000256" key="1">
    <source>
        <dbReference type="ARBA" id="ARBA00022679"/>
    </source>
</evidence>
<evidence type="ECO:0000313" key="4">
    <source>
        <dbReference type="EMBL" id="MCP1728349.1"/>
    </source>
</evidence>
<keyword evidence="1 4" id="KW-0808">Transferase</keyword>
<dbReference type="PANTHER" id="PTHR43800">
    <property type="entry name" value="PEPTIDYL-LYSINE N-ACETYLTRANSFERASE YJAB"/>
    <property type="match status" value="1"/>
</dbReference>
<proteinExistence type="predicted"/>
<reference evidence="4 5" key="1">
    <citation type="submission" date="2022-03" db="EMBL/GenBank/DDBJ databases">
        <title>Genomic Encyclopedia of Type Strains, Phase III (KMG-III): the genomes of soil and plant-associated and newly described type strains.</title>
        <authorList>
            <person name="Whitman W."/>
        </authorList>
    </citation>
    <scope>NUCLEOTIDE SEQUENCE [LARGE SCALE GENOMIC DNA]</scope>
    <source>
        <strain evidence="4 5">BSker1</strain>
    </source>
</reference>
<dbReference type="RefSeq" id="WP_253450317.1">
    <property type="nucleotide sequence ID" value="NZ_JALJYF010000002.1"/>
</dbReference>
<dbReference type="NCBIfam" id="NF007853">
    <property type="entry name" value="PRK10562.1"/>
    <property type="match status" value="1"/>
</dbReference>
<name>A0ABT1GAM5_9GAMM</name>
<sequence>MIRRVNPGDMDSIIDIWLQASIAAHDFIDAEFWRSKTEAMREVYIPGSETYVYDDGQSVKGFFSLYGNQLAALFVAPACQGQGMGRVLLERAKQLRRELTIDVYKENRKTIEFYKRSGFEAVTEKVCEHTGHWELVMKRRQR</sequence>
<feature type="domain" description="N-acetyltransferase" evidence="3">
    <location>
        <begin position="1"/>
        <end position="142"/>
    </location>
</feature>
<evidence type="ECO:0000259" key="3">
    <source>
        <dbReference type="PROSITE" id="PS51186"/>
    </source>
</evidence>
<evidence type="ECO:0000313" key="5">
    <source>
        <dbReference type="Proteomes" id="UP001523550"/>
    </source>
</evidence>
<dbReference type="EMBL" id="JALJYF010000002">
    <property type="protein sequence ID" value="MCP1728349.1"/>
    <property type="molecule type" value="Genomic_DNA"/>
</dbReference>
<keyword evidence="2 4" id="KW-0012">Acyltransferase</keyword>
<dbReference type="EC" id="2.3.1.-" evidence="4"/>
<dbReference type="InterPro" id="IPR016181">
    <property type="entry name" value="Acyl_CoA_acyltransferase"/>
</dbReference>
<dbReference type="CDD" id="cd04301">
    <property type="entry name" value="NAT_SF"/>
    <property type="match status" value="1"/>
</dbReference>
<evidence type="ECO:0000256" key="2">
    <source>
        <dbReference type="ARBA" id="ARBA00023315"/>
    </source>
</evidence>
<keyword evidence="5" id="KW-1185">Reference proteome</keyword>